<name>A0A916UBN7_9SPHI</name>
<comment type="caution">
    <text evidence="6">The sequence shown here is derived from an EMBL/GenBank/DDBJ whole genome shotgun (WGS) entry which is preliminary data.</text>
</comment>
<keyword evidence="7" id="KW-1185">Reference proteome</keyword>
<feature type="domain" description="CzcB-like barrel-sandwich hybrid" evidence="5">
    <location>
        <begin position="67"/>
        <end position="207"/>
    </location>
</feature>
<dbReference type="RefSeq" id="WP_229663591.1">
    <property type="nucleotide sequence ID" value="NZ_BMIL01000006.1"/>
</dbReference>
<evidence type="ECO:0000313" key="6">
    <source>
        <dbReference type="EMBL" id="GGC67006.1"/>
    </source>
</evidence>
<keyword evidence="2" id="KW-0813">Transport</keyword>
<dbReference type="SUPFAM" id="SSF111369">
    <property type="entry name" value="HlyD-like secretion proteins"/>
    <property type="match status" value="1"/>
</dbReference>
<dbReference type="Gene3D" id="2.40.50.100">
    <property type="match status" value="1"/>
</dbReference>
<dbReference type="InterPro" id="IPR058792">
    <property type="entry name" value="Beta-barrel_RND_2"/>
</dbReference>
<dbReference type="InterPro" id="IPR058647">
    <property type="entry name" value="BSH_CzcB-like"/>
</dbReference>
<proteinExistence type="inferred from homology"/>
<feature type="domain" description="Multidrug resistance protein MdtA-like C-terminal permuted SH3" evidence="4">
    <location>
        <begin position="305"/>
        <end position="348"/>
    </location>
</feature>
<evidence type="ECO:0000259" key="5">
    <source>
        <dbReference type="Pfam" id="PF25973"/>
    </source>
</evidence>
<dbReference type="InterPro" id="IPR006143">
    <property type="entry name" value="RND_pump_MFP"/>
</dbReference>
<dbReference type="GO" id="GO:0015679">
    <property type="term" value="P:plasma membrane copper ion transport"/>
    <property type="evidence" value="ECO:0007669"/>
    <property type="project" value="TreeGrafter"/>
</dbReference>
<gene>
    <name evidence="6" type="ORF">GCM10011387_20520</name>
</gene>
<dbReference type="GO" id="GO:0016020">
    <property type="term" value="C:membrane"/>
    <property type="evidence" value="ECO:0007669"/>
    <property type="project" value="InterPro"/>
</dbReference>
<dbReference type="GO" id="GO:0060003">
    <property type="term" value="P:copper ion export"/>
    <property type="evidence" value="ECO:0007669"/>
    <property type="project" value="TreeGrafter"/>
</dbReference>
<reference evidence="6" key="2">
    <citation type="submission" date="2020-09" db="EMBL/GenBank/DDBJ databases">
        <authorList>
            <person name="Sun Q."/>
            <person name="Zhou Y."/>
        </authorList>
    </citation>
    <scope>NUCLEOTIDE SEQUENCE</scope>
    <source>
        <strain evidence="6">CGMCC 1.15343</strain>
    </source>
</reference>
<dbReference type="NCBIfam" id="TIGR01730">
    <property type="entry name" value="RND_mfp"/>
    <property type="match status" value="1"/>
</dbReference>
<evidence type="ECO:0000259" key="4">
    <source>
        <dbReference type="Pfam" id="PF25967"/>
    </source>
</evidence>
<evidence type="ECO:0000259" key="3">
    <source>
        <dbReference type="Pfam" id="PF25954"/>
    </source>
</evidence>
<comment type="similarity">
    <text evidence="1">Belongs to the membrane fusion protein (MFP) (TC 8.A.1) family.</text>
</comment>
<dbReference type="GO" id="GO:0030313">
    <property type="term" value="C:cell envelope"/>
    <property type="evidence" value="ECO:0007669"/>
    <property type="project" value="TreeGrafter"/>
</dbReference>
<dbReference type="Pfam" id="PF25973">
    <property type="entry name" value="BSH_CzcB"/>
    <property type="match status" value="1"/>
</dbReference>
<organism evidence="6 7">
    <name type="scientific">Pedobacter quisquiliarum</name>
    <dbReference type="NCBI Taxonomy" id="1834438"/>
    <lineage>
        <taxon>Bacteria</taxon>
        <taxon>Pseudomonadati</taxon>
        <taxon>Bacteroidota</taxon>
        <taxon>Sphingobacteriia</taxon>
        <taxon>Sphingobacteriales</taxon>
        <taxon>Sphingobacteriaceae</taxon>
        <taxon>Pedobacter</taxon>
    </lineage>
</organism>
<dbReference type="Gene3D" id="2.40.420.20">
    <property type="match status" value="1"/>
</dbReference>
<evidence type="ECO:0000313" key="7">
    <source>
        <dbReference type="Proteomes" id="UP000651668"/>
    </source>
</evidence>
<sequence length="359" mass="39195">MHKHITYLIVVIVTTMGCSPAVEPSEPAKFSVTDSLIRKLQIDTVQEANAHAELSFSAKIIADEERQALIYPMVSGTVKQVSVKIGDYIRKGQLLASISSAEMVGFEKDVIAATAELTVAKRNVANVRQLFNSGLASSKELEEAQQDRQVKEAELKRTAAVLRLNGGSRSGSYAINSPIAGYIVDKQINSNMQLRPDNDNPIFSVADLSTVSALINIYESDIPKIQAGDEVQVTLLSYPDRAFTGKINKIYNLLDADSKVIHARVSIANPDLTLKPGMLATAKIQSRSNINLPVVKSRGIIFDENHHYVITVDAGSKVKIKQVEISRKTAGLAYISKGLEAGERIIASKQVFIYESLKN</sequence>
<dbReference type="AlphaFoldDB" id="A0A916UBN7"/>
<dbReference type="Pfam" id="PF25954">
    <property type="entry name" value="Beta-barrel_RND_2"/>
    <property type="match status" value="1"/>
</dbReference>
<dbReference type="InterPro" id="IPR051909">
    <property type="entry name" value="MFP_Cation_Efflux"/>
</dbReference>
<dbReference type="PANTHER" id="PTHR30097">
    <property type="entry name" value="CATION EFFLUX SYSTEM PROTEIN CUSB"/>
    <property type="match status" value="1"/>
</dbReference>
<evidence type="ECO:0000256" key="1">
    <source>
        <dbReference type="ARBA" id="ARBA00009477"/>
    </source>
</evidence>
<evidence type="ECO:0000256" key="2">
    <source>
        <dbReference type="ARBA" id="ARBA00022448"/>
    </source>
</evidence>
<dbReference type="Pfam" id="PF25967">
    <property type="entry name" value="RND-MFP_C"/>
    <property type="match status" value="1"/>
</dbReference>
<dbReference type="PROSITE" id="PS51257">
    <property type="entry name" value="PROKAR_LIPOPROTEIN"/>
    <property type="match status" value="1"/>
</dbReference>
<reference evidence="6" key="1">
    <citation type="journal article" date="2014" name="Int. J. Syst. Evol. Microbiol.">
        <title>Complete genome sequence of Corynebacterium casei LMG S-19264T (=DSM 44701T), isolated from a smear-ripened cheese.</title>
        <authorList>
            <consortium name="US DOE Joint Genome Institute (JGI-PGF)"/>
            <person name="Walter F."/>
            <person name="Albersmeier A."/>
            <person name="Kalinowski J."/>
            <person name="Ruckert C."/>
        </authorList>
    </citation>
    <scope>NUCLEOTIDE SEQUENCE</scope>
    <source>
        <strain evidence="6">CGMCC 1.15343</strain>
    </source>
</reference>
<dbReference type="EMBL" id="BMIL01000006">
    <property type="protein sequence ID" value="GGC67006.1"/>
    <property type="molecule type" value="Genomic_DNA"/>
</dbReference>
<protein>
    <submittedName>
        <fullName evidence="6">Hemolysin D</fullName>
    </submittedName>
</protein>
<dbReference type="InterPro" id="IPR058627">
    <property type="entry name" value="MdtA-like_C"/>
</dbReference>
<feature type="domain" description="CusB-like beta-barrel" evidence="3">
    <location>
        <begin position="215"/>
        <end position="287"/>
    </location>
</feature>
<dbReference type="Gene3D" id="2.40.30.170">
    <property type="match status" value="1"/>
</dbReference>
<dbReference type="PANTHER" id="PTHR30097:SF4">
    <property type="entry name" value="SLR6042 PROTEIN"/>
    <property type="match status" value="1"/>
</dbReference>
<accession>A0A916UBN7</accession>
<dbReference type="Gene3D" id="1.10.287.470">
    <property type="entry name" value="Helix hairpin bin"/>
    <property type="match status" value="1"/>
</dbReference>
<dbReference type="FunFam" id="2.40.30.170:FF:000010">
    <property type="entry name" value="Efflux RND transporter periplasmic adaptor subunit"/>
    <property type="match status" value="1"/>
</dbReference>
<dbReference type="GO" id="GO:0022857">
    <property type="term" value="F:transmembrane transporter activity"/>
    <property type="evidence" value="ECO:0007669"/>
    <property type="project" value="InterPro"/>
</dbReference>
<dbReference type="Proteomes" id="UP000651668">
    <property type="component" value="Unassembled WGS sequence"/>
</dbReference>